<feature type="compositionally biased region" description="Basic and acidic residues" evidence="1">
    <location>
        <begin position="11"/>
        <end position="39"/>
    </location>
</feature>
<keyword evidence="2" id="KW-0812">Transmembrane</keyword>
<evidence type="ECO:0000313" key="4">
    <source>
        <dbReference type="Proteomes" id="UP001597252"/>
    </source>
</evidence>
<reference evidence="4" key="1">
    <citation type="journal article" date="2019" name="Int. J. Syst. Evol. Microbiol.">
        <title>The Global Catalogue of Microorganisms (GCM) 10K type strain sequencing project: providing services to taxonomists for standard genome sequencing and annotation.</title>
        <authorList>
            <consortium name="The Broad Institute Genomics Platform"/>
            <consortium name="The Broad Institute Genome Sequencing Center for Infectious Disease"/>
            <person name="Wu L."/>
            <person name="Ma J."/>
        </authorList>
    </citation>
    <scope>NUCLEOTIDE SEQUENCE [LARGE SCALE GENOMIC DNA]</scope>
    <source>
        <strain evidence="4">CCM 8903</strain>
    </source>
</reference>
<keyword evidence="2" id="KW-1133">Transmembrane helix</keyword>
<feature type="region of interest" description="Disordered" evidence="1">
    <location>
        <begin position="1"/>
        <end position="45"/>
    </location>
</feature>
<dbReference type="Pfam" id="PF26336">
    <property type="entry name" value="MacP_activator"/>
    <property type="match status" value="1"/>
</dbReference>
<feature type="transmembrane region" description="Helical" evidence="2">
    <location>
        <begin position="66"/>
        <end position="86"/>
    </location>
</feature>
<organism evidence="3 4">
    <name type="scientific">Lacticaseibacillus baoqingensis</name>
    <dbReference type="NCBI Taxonomy" id="2486013"/>
    <lineage>
        <taxon>Bacteria</taxon>
        <taxon>Bacillati</taxon>
        <taxon>Bacillota</taxon>
        <taxon>Bacilli</taxon>
        <taxon>Lactobacillales</taxon>
        <taxon>Lactobacillaceae</taxon>
        <taxon>Lacticaseibacillus</taxon>
    </lineage>
</organism>
<evidence type="ECO:0000313" key="3">
    <source>
        <dbReference type="EMBL" id="MFD1483737.1"/>
    </source>
</evidence>
<evidence type="ECO:0008006" key="5">
    <source>
        <dbReference type="Google" id="ProtNLM"/>
    </source>
</evidence>
<proteinExistence type="predicted"/>
<keyword evidence="2" id="KW-0472">Membrane</keyword>
<evidence type="ECO:0000256" key="2">
    <source>
        <dbReference type="SAM" id="Phobius"/>
    </source>
</evidence>
<gene>
    <name evidence="3" type="ORF">ACFQ5J_00555</name>
</gene>
<keyword evidence="4" id="KW-1185">Reference proteome</keyword>
<dbReference type="EMBL" id="JBHTON010000001">
    <property type="protein sequence ID" value="MFD1483737.1"/>
    <property type="molecule type" value="Genomic_DNA"/>
</dbReference>
<comment type="caution">
    <text evidence="3">The sequence shown here is derived from an EMBL/GenBank/DDBJ whole genome shotgun (WGS) entry which is preliminary data.</text>
</comment>
<name>A0ABW4E197_9LACO</name>
<dbReference type="Proteomes" id="UP001597252">
    <property type="component" value="Unassembled WGS sequence"/>
</dbReference>
<accession>A0ABW4E197</accession>
<evidence type="ECO:0000256" key="1">
    <source>
        <dbReference type="SAM" id="MobiDB-lite"/>
    </source>
</evidence>
<sequence>MADKQPTTRKAYREARRQQQDQNKARDQKRQTVEREYARKQKKSKAPIGRFDDVTYKKVNSLKKKLNWAIGIVIGLLIIVALVLFLV</sequence>
<protein>
    <recommendedName>
        <fullName evidence="5">DUF1510 family protein</fullName>
    </recommendedName>
</protein>
<dbReference type="RefSeq" id="WP_125750398.1">
    <property type="nucleotide sequence ID" value="NZ_JBHTON010000001.1"/>
</dbReference>
<dbReference type="InterPro" id="IPR047752">
    <property type="entry name" value="MacP"/>
</dbReference>